<dbReference type="PaxDb" id="3218-PP1S241_70V6.2"/>
<evidence type="ECO:0000313" key="3">
    <source>
        <dbReference type="EnsemblPlants" id="PAC:32946000.CDS.1"/>
    </source>
</evidence>
<dbReference type="Gramene" id="Pp3c20_23280V3.2">
    <property type="protein sequence ID" value="PAC:32946001.CDS.1"/>
    <property type="gene ID" value="Pp3c20_23280"/>
</dbReference>
<dbReference type="EnsemblPlants" id="Pp3c20_23280V3.1">
    <property type="protein sequence ID" value="PAC:32946000.CDS.1"/>
    <property type="gene ID" value="Pp3c20_23280"/>
</dbReference>
<feature type="domain" description="DUF7748" evidence="1">
    <location>
        <begin position="7"/>
        <end position="95"/>
    </location>
</feature>
<accession>A0A2K1IW97</accession>
<evidence type="ECO:0000313" key="2">
    <source>
        <dbReference type="EMBL" id="PNR33552.1"/>
    </source>
</evidence>
<evidence type="ECO:0000259" key="1">
    <source>
        <dbReference type="Pfam" id="PF24928"/>
    </source>
</evidence>
<dbReference type="PANTHER" id="PTHR48468:SF1">
    <property type="entry name" value="PLASTOCYANIN-LIKE DOMAIN-CONTAINING PROTEIN"/>
    <property type="match status" value="1"/>
</dbReference>
<reference evidence="2 4" key="1">
    <citation type="journal article" date="2008" name="Science">
        <title>The Physcomitrella genome reveals evolutionary insights into the conquest of land by plants.</title>
        <authorList>
            <person name="Rensing S."/>
            <person name="Lang D."/>
            <person name="Zimmer A."/>
            <person name="Terry A."/>
            <person name="Salamov A."/>
            <person name="Shapiro H."/>
            <person name="Nishiyama T."/>
            <person name="Perroud P.-F."/>
            <person name="Lindquist E."/>
            <person name="Kamisugi Y."/>
            <person name="Tanahashi T."/>
            <person name="Sakakibara K."/>
            <person name="Fujita T."/>
            <person name="Oishi K."/>
            <person name="Shin-I T."/>
            <person name="Kuroki Y."/>
            <person name="Toyoda A."/>
            <person name="Suzuki Y."/>
            <person name="Hashimoto A."/>
            <person name="Yamaguchi K."/>
            <person name="Sugano A."/>
            <person name="Kohara Y."/>
            <person name="Fujiyama A."/>
            <person name="Anterola A."/>
            <person name="Aoki S."/>
            <person name="Ashton N."/>
            <person name="Barbazuk W.B."/>
            <person name="Barker E."/>
            <person name="Bennetzen J."/>
            <person name="Bezanilla M."/>
            <person name="Blankenship R."/>
            <person name="Cho S.H."/>
            <person name="Dutcher S."/>
            <person name="Estelle M."/>
            <person name="Fawcett J.A."/>
            <person name="Gundlach H."/>
            <person name="Hanada K."/>
            <person name="Heyl A."/>
            <person name="Hicks K.A."/>
            <person name="Hugh J."/>
            <person name="Lohr M."/>
            <person name="Mayer K."/>
            <person name="Melkozernov A."/>
            <person name="Murata T."/>
            <person name="Nelson D."/>
            <person name="Pils B."/>
            <person name="Prigge M."/>
            <person name="Reiss B."/>
            <person name="Renner T."/>
            <person name="Rombauts S."/>
            <person name="Rushton P."/>
            <person name="Sanderfoot A."/>
            <person name="Schween G."/>
            <person name="Shiu S.-H."/>
            <person name="Stueber K."/>
            <person name="Theodoulou F.L."/>
            <person name="Tu H."/>
            <person name="Van de Peer Y."/>
            <person name="Verrier P.J."/>
            <person name="Waters E."/>
            <person name="Wood A."/>
            <person name="Yang L."/>
            <person name="Cove D."/>
            <person name="Cuming A."/>
            <person name="Hasebe M."/>
            <person name="Lucas S."/>
            <person name="Mishler D.B."/>
            <person name="Reski R."/>
            <person name="Grigoriev I."/>
            <person name="Quatrano R.S."/>
            <person name="Boore J.L."/>
        </authorList>
    </citation>
    <scope>NUCLEOTIDE SEQUENCE [LARGE SCALE GENOMIC DNA]</scope>
    <source>
        <strain evidence="3 4">cv. Gransden 2004</strain>
    </source>
</reference>
<dbReference type="InParanoid" id="A0A2K1IW97"/>
<dbReference type="Gramene" id="Pp3c20_23280V3.1">
    <property type="protein sequence ID" value="PAC:32946000.CDS.1"/>
    <property type="gene ID" value="Pp3c20_23280"/>
</dbReference>
<dbReference type="EMBL" id="ABEU02000020">
    <property type="protein sequence ID" value="PNR33552.1"/>
    <property type="molecule type" value="Genomic_DNA"/>
</dbReference>
<reference evidence="3" key="3">
    <citation type="submission" date="2020-12" db="UniProtKB">
        <authorList>
            <consortium name="EnsemblPlants"/>
        </authorList>
    </citation>
    <scope>IDENTIFICATION</scope>
</reference>
<gene>
    <name evidence="2" type="ORF">PHYPA_025496</name>
</gene>
<sequence>MVDGKITSMIQNASECVLILSGGSGHHFVPFAKLQKGGEYAMRLCMNWVYREFQLECECDAGKKVLVTSVDCCDHERIYITKRDGQLVLDTAPRNFCDACSATGNWQTPTTTRSFLCWLRSWRPLFRV</sequence>
<dbReference type="AlphaFoldDB" id="A0A2K1IW97"/>
<dbReference type="Pfam" id="PF24928">
    <property type="entry name" value="DUF7748"/>
    <property type="match status" value="1"/>
</dbReference>
<proteinExistence type="predicted"/>
<dbReference type="EnsemblPlants" id="Pp3c20_23280V3.2">
    <property type="protein sequence ID" value="PAC:32946001.CDS.1"/>
    <property type="gene ID" value="Pp3c20_23280"/>
</dbReference>
<name>A0A2K1IW97_PHYPA</name>
<evidence type="ECO:0000313" key="4">
    <source>
        <dbReference type="Proteomes" id="UP000006727"/>
    </source>
</evidence>
<dbReference type="PANTHER" id="PTHR48468">
    <property type="entry name" value="PLASTOCYANIN-LIKE DOMAIN-CONTAINING PROTEIN"/>
    <property type="match status" value="1"/>
</dbReference>
<keyword evidence="4" id="KW-1185">Reference proteome</keyword>
<organism evidence="2">
    <name type="scientific">Physcomitrium patens</name>
    <name type="common">Spreading-leaved earth moss</name>
    <name type="synonym">Physcomitrella patens</name>
    <dbReference type="NCBI Taxonomy" id="3218"/>
    <lineage>
        <taxon>Eukaryota</taxon>
        <taxon>Viridiplantae</taxon>
        <taxon>Streptophyta</taxon>
        <taxon>Embryophyta</taxon>
        <taxon>Bryophyta</taxon>
        <taxon>Bryophytina</taxon>
        <taxon>Bryopsida</taxon>
        <taxon>Funariidae</taxon>
        <taxon>Funariales</taxon>
        <taxon>Funariaceae</taxon>
        <taxon>Physcomitrium</taxon>
    </lineage>
</organism>
<dbReference type="InterPro" id="IPR056650">
    <property type="entry name" value="DUF7748"/>
</dbReference>
<reference evidence="2 4" key="2">
    <citation type="journal article" date="2018" name="Plant J.">
        <title>The Physcomitrella patens chromosome-scale assembly reveals moss genome structure and evolution.</title>
        <authorList>
            <person name="Lang D."/>
            <person name="Ullrich K.K."/>
            <person name="Murat F."/>
            <person name="Fuchs J."/>
            <person name="Jenkins J."/>
            <person name="Haas F.B."/>
            <person name="Piednoel M."/>
            <person name="Gundlach H."/>
            <person name="Van Bel M."/>
            <person name="Meyberg R."/>
            <person name="Vives C."/>
            <person name="Morata J."/>
            <person name="Symeonidi A."/>
            <person name="Hiss M."/>
            <person name="Muchero W."/>
            <person name="Kamisugi Y."/>
            <person name="Saleh O."/>
            <person name="Blanc G."/>
            <person name="Decker E.L."/>
            <person name="van Gessel N."/>
            <person name="Grimwood J."/>
            <person name="Hayes R.D."/>
            <person name="Graham S.W."/>
            <person name="Gunter L.E."/>
            <person name="McDaniel S.F."/>
            <person name="Hoernstein S.N.W."/>
            <person name="Larsson A."/>
            <person name="Li F.W."/>
            <person name="Perroud P.F."/>
            <person name="Phillips J."/>
            <person name="Ranjan P."/>
            <person name="Rokshar D.S."/>
            <person name="Rothfels C.J."/>
            <person name="Schneider L."/>
            <person name="Shu S."/>
            <person name="Stevenson D.W."/>
            <person name="Thummler F."/>
            <person name="Tillich M."/>
            <person name="Villarreal Aguilar J.C."/>
            <person name="Widiez T."/>
            <person name="Wong G.K."/>
            <person name="Wymore A."/>
            <person name="Zhang Y."/>
            <person name="Zimmer A.D."/>
            <person name="Quatrano R.S."/>
            <person name="Mayer K.F.X."/>
            <person name="Goodstein D."/>
            <person name="Casacuberta J.M."/>
            <person name="Vandepoele K."/>
            <person name="Reski R."/>
            <person name="Cuming A.C."/>
            <person name="Tuskan G.A."/>
            <person name="Maumus F."/>
            <person name="Salse J."/>
            <person name="Schmutz J."/>
            <person name="Rensing S.A."/>
        </authorList>
    </citation>
    <scope>NUCLEOTIDE SEQUENCE [LARGE SCALE GENOMIC DNA]</scope>
    <source>
        <strain evidence="3 4">cv. Gransden 2004</strain>
    </source>
</reference>
<dbReference type="Proteomes" id="UP000006727">
    <property type="component" value="Chromosome 20"/>
</dbReference>
<protein>
    <recommendedName>
        <fullName evidence="1">DUF7748 domain-containing protein</fullName>
    </recommendedName>
</protein>